<gene>
    <name evidence="4" type="ORF">DCK97_06060</name>
</gene>
<feature type="compositionally biased region" description="Low complexity" evidence="1">
    <location>
        <begin position="40"/>
        <end position="53"/>
    </location>
</feature>
<evidence type="ECO:0000259" key="3">
    <source>
        <dbReference type="Pfam" id="PF14760"/>
    </source>
</evidence>
<accession>A0A3B9IGN8</accession>
<dbReference type="GO" id="GO:0003677">
    <property type="term" value="F:DNA binding"/>
    <property type="evidence" value="ECO:0007669"/>
    <property type="project" value="InterPro"/>
</dbReference>
<dbReference type="InterPro" id="IPR029462">
    <property type="entry name" value="Rnk_N"/>
</dbReference>
<evidence type="ECO:0000313" key="4">
    <source>
        <dbReference type="EMBL" id="HAE46965.1"/>
    </source>
</evidence>
<comment type="caution">
    <text evidence="4">The sequence shown here is derived from an EMBL/GenBank/DDBJ whole genome shotgun (WGS) entry which is preliminary data.</text>
</comment>
<keyword evidence="4" id="KW-0418">Kinase</keyword>
<reference evidence="4 5" key="1">
    <citation type="journal article" date="2018" name="Nat. Biotechnol.">
        <title>A standardized bacterial taxonomy based on genome phylogeny substantially revises the tree of life.</title>
        <authorList>
            <person name="Parks D.H."/>
            <person name="Chuvochina M."/>
            <person name="Waite D.W."/>
            <person name="Rinke C."/>
            <person name="Skarshewski A."/>
            <person name="Chaumeil P.A."/>
            <person name="Hugenholtz P."/>
        </authorList>
    </citation>
    <scope>NUCLEOTIDE SEQUENCE [LARGE SCALE GENOMIC DNA]</scope>
    <source>
        <strain evidence="4">UBA8739</strain>
    </source>
</reference>
<dbReference type="Pfam" id="PF14760">
    <property type="entry name" value="Rnk_N"/>
    <property type="match status" value="1"/>
</dbReference>
<dbReference type="PANTHER" id="PTHR30437:SF5">
    <property type="entry name" value="REGULATOR OF NUCLEOSIDE DIPHOSPHATE KINASE"/>
    <property type="match status" value="1"/>
</dbReference>
<dbReference type="EMBL" id="DMAI01000097">
    <property type="protein sequence ID" value="HAE46965.1"/>
    <property type="molecule type" value="Genomic_DNA"/>
</dbReference>
<dbReference type="GO" id="GO:0006354">
    <property type="term" value="P:DNA-templated transcription elongation"/>
    <property type="evidence" value="ECO:0007669"/>
    <property type="project" value="TreeGrafter"/>
</dbReference>
<feature type="region of interest" description="Disordered" evidence="1">
    <location>
        <begin position="23"/>
        <end position="95"/>
    </location>
</feature>
<dbReference type="Pfam" id="PF01272">
    <property type="entry name" value="GreA_GreB"/>
    <property type="match status" value="1"/>
</dbReference>
<name>A0A3B9IGN8_9PROT</name>
<dbReference type="InterPro" id="IPR023459">
    <property type="entry name" value="Tscrpt_elong_fac_GreA/B_fam"/>
</dbReference>
<dbReference type="InterPro" id="IPR001437">
    <property type="entry name" value="Tscrpt_elong_fac_GreA/B_C"/>
</dbReference>
<feature type="domain" description="Transcription elongation factor GreA/GreB C-terminal" evidence="2">
    <location>
        <begin position="160"/>
        <end position="233"/>
    </location>
</feature>
<evidence type="ECO:0000313" key="5">
    <source>
        <dbReference type="Proteomes" id="UP000257706"/>
    </source>
</evidence>
<sequence length="234" mass="24695">MRMAPGEPHGSARNCVSALMEAQNPSAGVSICPRRRGRPPRASISPSQPPSASHWSGWPRARSCPSPTSAAPDASSGWTGCVTPPEPSSERNGDNIMMTNENLQHAPAIPAQPPPVMLGESDYDRLSALADMAAVEPGSAVAFLAAELDRATIVADDELPGDVVAMHRRLAYRADDGAEHQAMLVFPRQADIAANRVSILTPVGAALIGLRTGASIAWRDRMGRERHLTVTAVG</sequence>
<dbReference type="Gene3D" id="1.10.286.20">
    <property type="match status" value="1"/>
</dbReference>
<organism evidence="4 5">
    <name type="scientific">Tistrella mobilis</name>
    <dbReference type="NCBI Taxonomy" id="171437"/>
    <lineage>
        <taxon>Bacteria</taxon>
        <taxon>Pseudomonadati</taxon>
        <taxon>Pseudomonadota</taxon>
        <taxon>Alphaproteobacteria</taxon>
        <taxon>Geminicoccales</taxon>
        <taxon>Geminicoccaceae</taxon>
        <taxon>Tistrella</taxon>
    </lineage>
</organism>
<dbReference type="GO" id="GO:0032784">
    <property type="term" value="P:regulation of DNA-templated transcription elongation"/>
    <property type="evidence" value="ECO:0007669"/>
    <property type="project" value="InterPro"/>
</dbReference>
<dbReference type="PANTHER" id="PTHR30437">
    <property type="entry name" value="TRANSCRIPTION ELONGATION FACTOR GREA"/>
    <property type="match status" value="1"/>
</dbReference>
<keyword evidence="4" id="KW-0808">Transferase</keyword>
<proteinExistence type="predicted"/>
<feature type="domain" description="Regulator of nucleoside diphosphate kinase N-terminal" evidence="3">
    <location>
        <begin position="114"/>
        <end position="154"/>
    </location>
</feature>
<dbReference type="GO" id="GO:0070063">
    <property type="term" value="F:RNA polymerase binding"/>
    <property type="evidence" value="ECO:0007669"/>
    <property type="project" value="InterPro"/>
</dbReference>
<dbReference type="AlphaFoldDB" id="A0A3B9IGN8"/>
<protein>
    <submittedName>
        <fullName evidence="4">Nucleoside diphosphate kinase regulator</fullName>
    </submittedName>
</protein>
<dbReference type="InterPro" id="IPR036953">
    <property type="entry name" value="GreA/GreB_C_sf"/>
</dbReference>
<dbReference type="Proteomes" id="UP000257706">
    <property type="component" value="Unassembled WGS sequence"/>
</dbReference>
<dbReference type="SUPFAM" id="SSF54534">
    <property type="entry name" value="FKBP-like"/>
    <property type="match status" value="1"/>
</dbReference>
<feature type="compositionally biased region" description="Low complexity" evidence="1">
    <location>
        <begin position="63"/>
        <end position="76"/>
    </location>
</feature>
<evidence type="ECO:0000259" key="2">
    <source>
        <dbReference type="Pfam" id="PF01272"/>
    </source>
</evidence>
<dbReference type="NCBIfam" id="NF004396">
    <property type="entry name" value="PRK05753.1"/>
    <property type="match status" value="1"/>
</dbReference>
<dbReference type="GO" id="GO:0016301">
    <property type="term" value="F:kinase activity"/>
    <property type="evidence" value="ECO:0007669"/>
    <property type="project" value="UniProtKB-KW"/>
</dbReference>
<dbReference type="Gene3D" id="3.10.50.30">
    <property type="entry name" value="Transcription elongation factor, GreA/GreB, C-terminal domain"/>
    <property type="match status" value="1"/>
</dbReference>
<evidence type="ECO:0000256" key="1">
    <source>
        <dbReference type="SAM" id="MobiDB-lite"/>
    </source>
</evidence>